<dbReference type="GO" id="GO:0030655">
    <property type="term" value="P:beta-lactam antibiotic catabolic process"/>
    <property type="evidence" value="ECO:0007669"/>
    <property type="project" value="InterPro"/>
</dbReference>
<sequence length="439" mass="45133">MAKAVLRLVVVLAFVLPLALALGNRSQEPAGISVAAVPRAGATQGSVAEVGAPPGGAPERAGASPGAASETARAMPRAARTTRGAVSGPERAGAARHAVPGSELGPGTGSELGPAQKSELGPGKAAGNGVARLGTGSLARFGASGLAGLGVSSLAEIGVGGLGRVGVGGLGDAYAGGQGNAVVASVGREAVSPVSAKRVSARLDRFLRGRPGPVSAMVKDLATGRVYRYHAGERLITASTAKVQILMALLLRTPWKRLPAEVKRDAERMIRYSDNHAADRLWTRIGGAEGFNRAGRRLGLKDTVGVPGQCVDLYCWGITRTSVDDQVRLMTALVSGKSPLRAGDRAHVRKLMGEVVDGQNWGVSAAACDGERAALKNGWLKRVSTKRWATISVGLIRDGDGRDYALAVLTEGSPEVEAGIATVEGVVERIMRDFRDCPA</sequence>
<reference evidence="3 4" key="1">
    <citation type="submission" date="2018-03" db="EMBL/GenBank/DDBJ databases">
        <title>Genomic Encyclopedia of Type Strains, Phase III (KMG-III): the genomes of soil and plant-associated and newly described type strains.</title>
        <authorList>
            <person name="Whitman W."/>
        </authorList>
    </citation>
    <scope>NUCLEOTIDE SEQUENCE [LARGE SCALE GENOMIC DNA]</scope>
    <source>
        <strain evidence="3 4">CGMCC 4.7104</strain>
    </source>
</reference>
<dbReference type="InterPro" id="IPR000871">
    <property type="entry name" value="Beta-lactam_class-A"/>
</dbReference>
<accession>A0A2T0M4E9</accession>
<comment type="caution">
    <text evidence="3">The sequence shown here is derived from an EMBL/GenBank/DDBJ whole genome shotgun (WGS) entry which is preliminary data.</text>
</comment>
<protein>
    <submittedName>
        <fullName evidence="3">Beta-lactamase class A</fullName>
    </submittedName>
</protein>
<dbReference type="GO" id="GO:0046677">
    <property type="term" value="P:response to antibiotic"/>
    <property type="evidence" value="ECO:0007669"/>
    <property type="project" value="InterPro"/>
</dbReference>
<dbReference type="Pfam" id="PF13354">
    <property type="entry name" value="Beta-lactamase2"/>
    <property type="match status" value="1"/>
</dbReference>
<proteinExistence type="predicted"/>
<dbReference type="InterPro" id="IPR045155">
    <property type="entry name" value="Beta-lactam_cat"/>
</dbReference>
<organism evidence="3 4">
    <name type="scientific">Nonomuraea fuscirosea</name>
    <dbReference type="NCBI Taxonomy" id="1291556"/>
    <lineage>
        <taxon>Bacteria</taxon>
        <taxon>Bacillati</taxon>
        <taxon>Actinomycetota</taxon>
        <taxon>Actinomycetes</taxon>
        <taxon>Streptosporangiales</taxon>
        <taxon>Streptosporangiaceae</taxon>
        <taxon>Nonomuraea</taxon>
    </lineage>
</organism>
<feature type="region of interest" description="Disordered" evidence="1">
    <location>
        <begin position="45"/>
        <end position="126"/>
    </location>
</feature>
<name>A0A2T0M4E9_9ACTN</name>
<feature type="domain" description="Beta-lactamase class A catalytic" evidence="2">
    <location>
        <begin position="266"/>
        <end position="410"/>
    </location>
</feature>
<evidence type="ECO:0000259" key="2">
    <source>
        <dbReference type="Pfam" id="PF13354"/>
    </source>
</evidence>
<dbReference type="PANTHER" id="PTHR35333:SF3">
    <property type="entry name" value="BETA-LACTAMASE-TYPE TRANSPEPTIDASE FOLD CONTAINING PROTEIN"/>
    <property type="match status" value="1"/>
</dbReference>
<dbReference type="InterPro" id="IPR012338">
    <property type="entry name" value="Beta-lactam/transpept-like"/>
</dbReference>
<dbReference type="SUPFAM" id="SSF56601">
    <property type="entry name" value="beta-lactamase/transpeptidase-like"/>
    <property type="match status" value="1"/>
</dbReference>
<feature type="compositionally biased region" description="Low complexity" evidence="1">
    <location>
        <begin position="45"/>
        <end position="83"/>
    </location>
</feature>
<dbReference type="AlphaFoldDB" id="A0A2T0M4E9"/>
<dbReference type="EMBL" id="PVNG01000034">
    <property type="protein sequence ID" value="PRX51739.1"/>
    <property type="molecule type" value="Genomic_DNA"/>
</dbReference>
<evidence type="ECO:0000313" key="4">
    <source>
        <dbReference type="Proteomes" id="UP000238312"/>
    </source>
</evidence>
<dbReference type="PANTHER" id="PTHR35333">
    <property type="entry name" value="BETA-LACTAMASE"/>
    <property type="match status" value="1"/>
</dbReference>
<gene>
    <name evidence="3" type="ORF">B0I32_1344</name>
</gene>
<dbReference type="Proteomes" id="UP000238312">
    <property type="component" value="Unassembled WGS sequence"/>
</dbReference>
<dbReference type="GO" id="GO:0008800">
    <property type="term" value="F:beta-lactamase activity"/>
    <property type="evidence" value="ECO:0007669"/>
    <property type="project" value="InterPro"/>
</dbReference>
<dbReference type="Gene3D" id="3.40.710.10">
    <property type="entry name" value="DD-peptidase/beta-lactamase superfamily"/>
    <property type="match status" value="1"/>
</dbReference>
<evidence type="ECO:0000256" key="1">
    <source>
        <dbReference type="SAM" id="MobiDB-lite"/>
    </source>
</evidence>
<evidence type="ECO:0000313" key="3">
    <source>
        <dbReference type="EMBL" id="PRX51739.1"/>
    </source>
</evidence>
<keyword evidence="4" id="KW-1185">Reference proteome</keyword>